<evidence type="ECO:0000313" key="2">
    <source>
        <dbReference type="EMBL" id="KDQ18375.1"/>
    </source>
</evidence>
<evidence type="ECO:0000256" key="1">
    <source>
        <dbReference type="SAM" id="MobiDB-lite"/>
    </source>
</evidence>
<evidence type="ECO:0000313" key="3">
    <source>
        <dbReference type="Proteomes" id="UP000027195"/>
    </source>
</evidence>
<gene>
    <name evidence="2" type="ORF">BOTBODRAFT_28789</name>
</gene>
<protein>
    <submittedName>
        <fullName evidence="2">Uncharacterized protein</fullName>
    </submittedName>
</protein>
<dbReference type="HOGENOM" id="CLU_2654165_0_0_1"/>
<name>A0A067MUM1_BOTB1</name>
<dbReference type="AlphaFoldDB" id="A0A067MUM1"/>
<feature type="region of interest" description="Disordered" evidence="1">
    <location>
        <begin position="1"/>
        <end position="39"/>
    </location>
</feature>
<reference evidence="3" key="1">
    <citation type="journal article" date="2014" name="Proc. Natl. Acad. Sci. U.S.A.">
        <title>Extensive sampling of basidiomycete genomes demonstrates inadequacy of the white-rot/brown-rot paradigm for wood decay fungi.</title>
        <authorList>
            <person name="Riley R."/>
            <person name="Salamov A.A."/>
            <person name="Brown D.W."/>
            <person name="Nagy L.G."/>
            <person name="Floudas D."/>
            <person name="Held B.W."/>
            <person name="Levasseur A."/>
            <person name="Lombard V."/>
            <person name="Morin E."/>
            <person name="Otillar R."/>
            <person name="Lindquist E.A."/>
            <person name="Sun H."/>
            <person name="LaButti K.M."/>
            <person name="Schmutz J."/>
            <person name="Jabbour D."/>
            <person name="Luo H."/>
            <person name="Baker S.E."/>
            <person name="Pisabarro A.G."/>
            <person name="Walton J.D."/>
            <person name="Blanchette R.A."/>
            <person name="Henrissat B."/>
            <person name="Martin F."/>
            <person name="Cullen D."/>
            <person name="Hibbett D.S."/>
            <person name="Grigoriev I.V."/>
        </authorList>
    </citation>
    <scope>NUCLEOTIDE SEQUENCE [LARGE SCALE GENOMIC DNA]</scope>
    <source>
        <strain evidence="3">FD-172 SS1</strain>
    </source>
</reference>
<accession>A0A067MUM1</accession>
<dbReference type="InParanoid" id="A0A067MUM1"/>
<feature type="compositionally biased region" description="Basic residues" evidence="1">
    <location>
        <begin position="10"/>
        <end position="20"/>
    </location>
</feature>
<feature type="compositionally biased region" description="Pro residues" evidence="1">
    <location>
        <begin position="28"/>
        <end position="37"/>
    </location>
</feature>
<dbReference type="EMBL" id="KL198021">
    <property type="protein sequence ID" value="KDQ18375.1"/>
    <property type="molecule type" value="Genomic_DNA"/>
</dbReference>
<organism evidence="2 3">
    <name type="scientific">Botryobasidium botryosum (strain FD-172 SS1)</name>
    <dbReference type="NCBI Taxonomy" id="930990"/>
    <lineage>
        <taxon>Eukaryota</taxon>
        <taxon>Fungi</taxon>
        <taxon>Dikarya</taxon>
        <taxon>Basidiomycota</taxon>
        <taxon>Agaricomycotina</taxon>
        <taxon>Agaricomycetes</taxon>
        <taxon>Cantharellales</taxon>
        <taxon>Botryobasidiaceae</taxon>
        <taxon>Botryobasidium</taxon>
    </lineage>
</organism>
<dbReference type="Proteomes" id="UP000027195">
    <property type="component" value="Unassembled WGS sequence"/>
</dbReference>
<sequence length="76" mass="8565">MSVCKQNNIRNKRGPTKRHVPHPESPFHPKPSSPAPTPLIHAHAHIHSAVVGAKFVEEMREPKIVKTGHIDRKRKS</sequence>
<proteinExistence type="predicted"/>
<keyword evidence="3" id="KW-1185">Reference proteome</keyword>